<sequence length="335" mass="36493">MEASCGSSCPVPGGFYSFSPNVGGNVVLLAIHALLLPAVLYFGVRLQTRFFSLTLATGHLLSLLGFVGRVLLHQTPDNPGHFLLSLLGTVLGPSFFTASIFVVFPHIRRVYGERLGQNKPTLAASTLFGLTTVAIAVEVVGIVLEDFFEVKTNEQYMAQRSLSNRFLPGIEISTTLLLAYSIYRIVELAGGVDAGLFQNEVAFMIMDGALPLVSATLLTVFHPGAAFGAAWKETSPRRPNRPSPLPLEEDEHQKSYNTHYAYDPNIRQHLSPRYTSGSFHNSPDALLSVFAFSGSSVDAVNRDGRECAQWCLSTEAGAEAVQRRGPNVTFKRIRT</sequence>
<comment type="caution">
    <text evidence="6">The sequence shown here is derived from an EMBL/GenBank/DDBJ whole genome shotgun (WGS) entry which is preliminary data.</text>
</comment>
<evidence type="ECO:0000256" key="3">
    <source>
        <dbReference type="ARBA" id="ARBA00022989"/>
    </source>
</evidence>
<name>A0A9P8M9T3_9HYPO</name>
<dbReference type="PANTHER" id="PTHR31465">
    <property type="entry name" value="PROTEIN RTA1-RELATED"/>
    <property type="match status" value="1"/>
</dbReference>
<feature type="transmembrane region" description="Helical" evidence="5">
    <location>
        <begin position="50"/>
        <end position="72"/>
    </location>
</feature>
<dbReference type="Pfam" id="PF04479">
    <property type="entry name" value="RTA1"/>
    <property type="match status" value="1"/>
</dbReference>
<evidence type="ECO:0000313" key="6">
    <source>
        <dbReference type="EMBL" id="KAH0595389.1"/>
    </source>
</evidence>
<evidence type="ECO:0000256" key="5">
    <source>
        <dbReference type="SAM" id="Phobius"/>
    </source>
</evidence>
<evidence type="ECO:0000256" key="4">
    <source>
        <dbReference type="ARBA" id="ARBA00023136"/>
    </source>
</evidence>
<evidence type="ECO:0000313" key="7">
    <source>
        <dbReference type="Proteomes" id="UP000764110"/>
    </source>
</evidence>
<keyword evidence="3 5" id="KW-1133">Transmembrane helix</keyword>
<evidence type="ECO:0008006" key="8">
    <source>
        <dbReference type="Google" id="ProtNLM"/>
    </source>
</evidence>
<dbReference type="PANTHER" id="PTHR31465:SF9">
    <property type="entry name" value="SPHINGOID LONG-CHAIN BASE TRANSPORTER RSB1"/>
    <property type="match status" value="1"/>
</dbReference>
<organism evidence="6 7">
    <name type="scientific">Metarhizium humberi</name>
    <dbReference type="NCBI Taxonomy" id="2596975"/>
    <lineage>
        <taxon>Eukaryota</taxon>
        <taxon>Fungi</taxon>
        <taxon>Dikarya</taxon>
        <taxon>Ascomycota</taxon>
        <taxon>Pezizomycotina</taxon>
        <taxon>Sordariomycetes</taxon>
        <taxon>Hypocreomycetidae</taxon>
        <taxon>Hypocreales</taxon>
        <taxon>Clavicipitaceae</taxon>
        <taxon>Metarhizium</taxon>
    </lineage>
</organism>
<keyword evidence="2 5" id="KW-0812">Transmembrane</keyword>
<keyword evidence="4 5" id="KW-0472">Membrane</keyword>
<feature type="transmembrane region" description="Helical" evidence="5">
    <location>
        <begin position="84"/>
        <end position="104"/>
    </location>
</feature>
<proteinExistence type="predicted"/>
<dbReference type="Proteomes" id="UP000764110">
    <property type="component" value="Unassembled WGS sequence"/>
</dbReference>
<reference evidence="6 7" key="1">
    <citation type="submission" date="2020-07" db="EMBL/GenBank/DDBJ databases">
        <title>Metarhizium humberi genome.</title>
        <authorList>
            <person name="Lysoe E."/>
        </authorList>
    </citation>
    <scope>NUCLEOTIDE SEQUENCE [LARGE SCALE GENOMIC DNA]</scope>
    <source>
        <strain evidence="6 7">ESALQ1638</strain>
    </source>
</reference>
<dbReference type="EMBL" id="JACEFI010000012">
    <property type="protein sequence ID" value="KAH0595389.1"/>
    <property type="molecule type" value="Genomic_DNA"/>
</dbReference>
<feature type="transmembrane region" description="Helical" evidence="5">
    <location>
        <begin position="26"/>
        <end position="44"/>
    </location>
</feature>
<dbReference type="GO" id="GO:0005886">
    <property type="term" value="C:plasma membrane"/>
    <property type="evidence" value="ECO:0007669"/>
    <property type="project" value="TreeGrafter"/>
</dbReference>
<comment type="subcellular location">
    <subcellularLocation>
        <location evidence="1">Membrane</location>
        <topology evidence="1">Multi-pass membrane protein</topology>
    </subcellularLocation>
</comment>
<accession>A0A9P8M9T3</accession>
<feature type="transmembrane region" description="Helical" evidence="5">
    <location>
        <begin position="124"/>
        <end position="144"/>
    </location>
</feature>
<dbReference type="InterPro" id="IPR007568">
    <property type="entry name" value="RTA1"/>
</dbReference>
<evidence type="ECO:0000256" key="1">
    <source>
        <dbReference type="ARBA" id="ARBA00004141"/>
    </source>
</evidence>
<protein>
    <recommendedName>
        <fullName evidence="8">RTA-like protein</fullName>
    </recommendedName>
</protein>
<dbReference type="GO" id="GO:0000324">
    <property type="term" value="C:fungal-type vacuole"/>
    <property type="evidence" value="ECO:0007669"/>
    <property type="project" value="TreeGrafter"/>
</dbReference>
<dbReference type="AlphaFoldDB" id="A0A9P8M9T3"/>
<keyword evidence="7" id="KW-1185">Reference proteome</keyword>
<feature type="transmembrane region" description="Helical" evidence="5">
    <location>
        <begin position="203"/>
        <end position="231"/>
    </location>
</feature>
<gene>
    <name evidence="6" type="ORF">MHUMG1_06564</name>
</gene>
<evidence type="ECO:0000256" key="2">
    <source>
        <dbReference type="ARBA" id="ARBA00022692"/>
    </source>
</evidence>